<reference evidence="2" key="1">
    <citation type="journal article" date="2019" name="Int. J. Syst. Evol. Microbiol.">
        <title>The Global Catalogue of Microorganisms (GCM) 10K type strain sequencing project: providing services to taxonomists for standard genome sequencing and annotation.</title>
        <authorList>
            <consortium name="The Broad Institute Genomics Platform"/>
            <consortium name="The Broad Institute Genome Sequencing Center for Infectious Disease"/>
            <person name="Wu L."/>
            <person name="Ma J."/>
        </authorList>
    </citation>
    <scope>NUCLEOTIDE SEQUENCE [LARGE SCALE GENOMIC DNA]</scope>
    <source>
        <strain evidence="2">JCM 3175</strain>
    </source>
</reference>
<dbReference type="EMBL" id="BAABGU010000009">
    <property type="protein sequence ID" value="GAA4567715.1"/>
    <property type="molecule type" value="Genomic_DNA"/>
</dbReference>
<evidence type="ECO:0000313" key="2">
    <source>
        <dbReference type="Proteomes" id="UP001500307"/>
    </source>
</evidence>
<organism evidence="1 2">
    <name type="scientific">Micromonospora coerulea</name>
    <dbReference type="NCBI Taxonomy" id="47856"/>
    <lineage>
        <taxon>Bacteria</taxon>
        <taxon>Bacillati</taxon>
        <taxon>Actinomycetota</taxon>
        <taxon>Actinomycetes</taxon>
        <taxon>Micromonosporales</taxon>
        <taxon>Micromonosporaceae</taxon>
        <taxon>Micromonospora</taxon>
    </lineage>
</organism>
<accession>A0ABP8SEG0</accession>
<sequence>MVPGEVTRGGISEEGRDSGRSFEVVVVLVVLQCGRPARPMPAGGRQEAGAGPARPAFRAALIPDTAAALVVYGLVAVSRRWSGRVARWLGGGVARVTGGQPLLDRRPANVVK</sequence>
<comment type="caution">
    <text evidence="1">The sequence shown here is derived from an EMBL/GenBank/DDBJ whole genome shotgun (WGS) entry which is preliminary data.</text>
</comment>
<protein>
    <submittedName>
        <fullName evidence="1">Uncharacterized protein</fullName>
    </submittedName>
</protein>
<name>A0ABP8SEG0_9ACTN</name>
<dbReference type="Proteomes" id="UP001500307">
    <property type="component" value="Unassembled WGS sequence"/>
</dbReference>
<gene>
    <name evidence="1" type="ORF">GCM10023176_20560</name>
</gene>
<evidence type="ECO:0000313" key="1">
    <source>
        <dbReference type="EMBL" id="GAA4567715.1"/>
    </source>
</evidence>
<keyword evidence="2" id="KW-1185">Reference proteome</keyword>
<proteinExistence type="predicted"/>